<accession>A0A918XVS1</accession>
<reference evidence="4" key="2">
    <citation type="submission" date="2020-09" db="EMBL/GenBank/DDBJ databases">
        <authorList>
            <person name="Sun Q."/>
            <person name="Kim S."/>
        </authorList>
    </citation>
    <scope>NUCLEOTIDE SEQUENCE</scope>
    <source>
        <strain evidence="4">KCTC 42651</strain>
    </source>
</reference>
<dbReference type="InterPro" id="IPR052515">
    <property type="entry name" value="Gfo/Idh/MocA_Oxidoreductase"/>
</dbReference>
<dbReference type="InterPro" id="IPR036291">
    <property type="entry name" value="NAD(P)-bd_dom_sf"/>
</dbReference>
<dbReference type="InterPro" id="IPR000683">
    <property type="entry name" value="Gfo/Idh/MocA-like_OxRdtase_N"/>
</dbReference>
<evidence type="ECO:0000313" key="4">
    <source>
        <dbReference type="EMBL" id="GHD57317.1"/>
    </source>
</evidence>
<dbReference type="PANTHER" id="PTHR43249">
    <property type="entry name" value="UDP-N-ACETYL-2-AMINO-2-DEOXY-D-GLUCURONATE OXIDASE"/>
    <property type="match status" value="1"/>
</dbReference>
<dbReference type="SUPFAM" id="SSF55347">
    <property type="entry name" value="Glyceraldehyde-3-phosphate dehydrogenase-like, C-terminal domain"/>
    <property type="match status" value="1"/>
</dbReference>
<dbReference type="EMBL" id="BMZS01000009">
    <property type="protein sequence ID" value="GHD57317.1"/>
    <property type="molecule type" value="Genomic_DNA"/>
</dbReference>
<evidence type="ECO:0000313" key="5">
    <source>
        <dbReference type="Proteomes" id="UP000630353"/>
    </source>
</evidence>
<dbReference type="PANTHER" id="PTHR43249:SF1">
    <property type="entry name" value="D-GLUCOSIDE 3-DEHYDROGENASE"/>
    <property type="match status" value="1"/>
</dbReference>
<dbReference type="Proteomes" id="UP000630353">
    <property type="component" value="Unassembled WGS sequence"/>
</dbReference>
<reference evidence="4" key="1">
    <citation type="journal article" date="2014" name="Int. J. Syst. Evol. Microbiol.">
        <title>Complete genome sequence of Corynebacterium casei LMG S-19264T (=DSM 44701T), isolated from a smear-ripened cheese.</title>
        <authorList>
            <consortium name="US DOE Joint Genome Institute (JGI-PGF)"/>
            <person name="Walter F."/>
            <person name="Albersmeier A."/>
            <person name="Kalinowski J."/>
            <person name="Ruckert C."/>
        </authorList>
    </citation>
    <scope>NUCLEOTIDE SEQUENCE</scope>
    <source>
        <strain evidence="4">KCTC 42651</strain>
    </source>
</reference>
<feature type="region of interest" description="Disordered" evidence="1">
    <location>
        <begin position="345"/>
        <end position="366"/>
    </location>
</feature>
<feature type="domain" description="Gfo/Idh/MocA-like oxidoreductase N-terminal" evidence="2">
    <location>
        <begin position="9"/>
        <end position="125"/>
    </location>
</feature>
<dbReference type="Gene3D" id="3.40.50.720">
    <property type="entry name" value="NAD(P)-binding Rossmann-like Domain"/>
    <property type="match status" value="1"/>
</dbReference>
<gene>
    <name evidence="4" type="ORF">GCM10017083_38640</name>
</gene>
<sequence length="366" mass="39546">MTVPRKKWRIGVLGCGRVSARYREVLGQELADRVEVVAAADLDPAKAAAFAEAVGGKPVGSIPELIAERPELVCVLTESGHHAEHALQLIEAGIHVQIEKPVALRPEDAERLRDAAAARGVVCAVVKQNRYNPAMRFVRQMVDEGRIGRLVTAGVRVHWCRHQDYYDDPWHGRWAMDGGVLAQQAIHHLDALQWLGGPIEAVCAAGKAVLNELEAEDTAVGVVRFKSGALGTIEATTSARDEDFEASLHLVGEQAMAKIGGRALNRVELWRPVEPRQGDESAAETYSQDVPTSYGLGHGPLLGELLDAIEKGVRPPIDVDEAMTSLRLVHALYASMETGGWVRLDDKPTSTRLGIGPGPAEDTTGE</sequence>
<comment type="caution">
    <text evidence="4">The sequence shown here is derived from an EMBL/GenBank/DDBJ whole genome shotgun (WGS) entry which is preliminary data.</text>
</comment>
<name>A0A918XVS1_9PROT</name>
<organism evidence="4 5">
    <name type="scientific">Thalassobaculum fulvum</name>
    <dbReference type="NCBI Taxonomy" id="1633335"/>
    <lineage>
        <taxon>Bacteria</taxon>
        <taxon>Pseudomonadati</taxon>
        <taxon>Pseudomonadota</taxon>
        <taxon>Alphaproteobacteria</taxon>
        <taxon>Rhodospirillales</taxon>
        <taxon>Thalassobaculaceae</taxon>
        <taxon>Thalassobaculum</taxon>
    </lineage>
</organism>
<dbReference type="Pfam" id="PF01408">
    <property type="entry name" value="GFO_IDH_MocA"/>
    <property type="match status" value="1"/>
</dbReference>
<proteinExistence type="predicted"/>
<dbReference type="SUPFAM" id="SSF51735">
    <property type="entry name" value="NAD(P)-binding Rossmann-fold domains"/>
    <property type="match status" value="1"/>
</dbReference>
<keyword evidence="5" id="KW-1185">Reference proteome</keyword>
<evidence type="ECO:0000259" key="2">
    <source>
        <dbReference type="Pfam" id="PF01408"/>
    </source>
</evidence>
<dbReference type="AlphaFoldDB" id="A0A918XVS1"/>
<dbReference type="RefSeq" id="WP_189992674.1">
    <property type="nucleotide sequence ID" value="NZ_BMZS01000009.1"/>
</dbReference>
<evidence type="ECO:0000256" key="1">
    <source>
        <dbReference type="SAM" id="MobiDB-lite"/>
    </source>
</evidence>
<feature type="domain" description="GFO/IDH/MocA-like oxidoreductase" evidence="3">
    <location>
        <begin position="136"/>
        <end position="257"/>
    </location>
</feature>
<dbReference type="InterPro" id="IPR055170">
    <property type="entry name" value="GFO_IDH_MocA-like_dom"/>
</dbReference>
<protein>
    <submittedName>
        <fullName evidence="4">Oxidoreductase</fullName>
    </submittedName>
</protein>
<dbReference type="Gene3D" id="3.30.360.10">
    <property type="entry name" value="Dihydrodipicolinate Reductase, domain 2"/>
    <property type="match status" value="1"/>
</dbReference>
<dbReference type="Pfam" id="PF22725">
    <property type="entry name" value="GFO_IDH_MocA_C3"/>
    <property type="match status" value="1"/>
</dbReference>
<dbReference type="GO" id="GO:0000166">
    <property type="term" value="F:nucleotide binding"/>
    <property type="evidence" value="ECO:0007669"/>
    <property type="project" value="InterPro"/>
</dbReference>
<evidence type="ECO:0000259" key="3">
    <source>
        <dbReference type="Pfam" id="PF22725"/>
    </source>
</evidence>